<reference evidence="16" key="1">
    <citation type="submission" date="2020-02" db="EMBL/GenBank/DDBJ databases">
        <authorList>
            <person name="Meier V. D."/>
        </authorList>
    </citation>
    <scope>NUCLEOTIDE SEQUENCE</scope>
    <source>
        <strain evidence="16">AVDCRST_MAG53</strain>
    </source>
</reference>
<dbReference type="PROSITE" id="PS00447">
    <property type="entry name" value="DNA_POLYMERASE_A"/>
    <property type="match status" value="1"/>
</dbReference>
<dbReference type="EC" id="2.7.7.7" evidence="12 13"/>
<evidence type="ECO:0000256" key="4">
    <source>
        <dbReference type="ARBA" id="ARBA00022705"/>
    </source>
</evidence>
<evidence type="ECO:0000256" key="8">
    <source>
        <dbReference type="ARBA" id="ARBA00023125"/>
    </source>
</evidence>
<dbReference type="GO" id="GO:0006261">
    <property type="term" value="P:DNA-templated DNA replication"/>
    <property type="evidence" value="ECO:0007669"/>
    <property type="project" value="UniProtKB-UniRule"/>
</dbReference>
<dbReference type="InterPro" id="IPR018320">
    <property type="entry name" value="DNA_polymerase_1"/>
</dbReference>
<dbReference type="InterPro" id="IPR029060">
    <property type="entry name" value="PIN-like_dom_sf"/>
</dbReference>
<keyword evidence="9 13" id="KW-0234">DNA repair</keyword>
<dbReference type="Gene3D" id="3.40.50.1010">
    <property type="entry name" value="5'-nuclease"/>
    <property type="match status" value="1"/>
</dbReference>
<dbReference type="GO" id="GO:0003887">
    <property type="term" value="F:DNA-directed DNA polymerase activity"/>
    <property type="evidence" value="ECO:0007669"/>
    <property type="project" value="UniProtKB-UniRule"/>
</dbReference>
<evidence type="ECO:0000256" key="9">
    <source>
        <dbReference type="ARBA" id="ARBA00023204"/>
    </source>
</evidence>
<evidence type="ECO:0000256" key="5">
    <source>
        <dbReference type="ARBA" id="ARBA00022763"/>
    </source>
</evidence>
<keyword evidence="2 13" id="KW-0808">Transferase</keyword>
<dbReference type="FunFam" id="1.10.150.20:FF:000003">
    <property type="entry name" value="DNA polymerase I"/>
    <property type="match status" value="1"/>
</dbReference>
<dbReference type="SMART" id="SM00482">
    <property type="entry name" value="POLAc"/>
    <property type="match status" value="1"/>
</dbReference>
<dbReference type="SUPFAM" id="SSF47807">
    <property type="entry name" value="5' to 3' exonuclease, C-terminal subdomain"/>
    <property type="match status" value="1"/>
</dbReference>
<keyword evidence="7 13" id="KW-0239">DNA-directed DNA polymerase</keyword>
<dbReference type="PANTHER" id="PTHR10133:SF27">
    <property type="entry name" value="DNA POLYMERASE NU"/>
    <property type="match status" value="1"/>
</dbReference>
<dbReference type="SUPFAM" id="SSF56672">
    <property type="entry name" value="DNA/RNA polymerases"/>
    <property type="match status" value="1"/>
</dbReference>
<dbReference type="AlphaFoldDB" id="A0A6J4SF82"/>
<dbReference type="InterPro" id="IPR036279">
    <property type="entry name" value="5-3_exonuclease_C_sf"/>
</dbReference>
<dbReference type="NCBIfam" id="NF004397">
    <property type="entry name" value="PRK05755.1"/>
    <property type="match status" value="1"/>
</dbReference>
<dbReference type="SUPFAM" id="SSF88723">
    <property type="entry name" value="PIN domain-like"/>
    <property type="match status" value="1"/>
</dbReference>
<organism evidence="16">
    <name type="scientific">uncultured Solirubrobacteraceae bacterium</name>
    <dbReference type="NCBI Taxonomy" id="1162706"/>
    <lineage>
        <taxon>Bacteria</taxon>
        <taxon>Bacillati</taxon>
        <taxon>Actinomycetota</taxon>
        <taxon>Thermoleophilia</taxon>
        <taxon>Solirubrobacterales</taxon>
        <taxon>Solirubrobacteraceae</taxon>
        <taxon>environmental samples</taxon>
    </lineage>
</organism>
<comment type="function">
    <text evidence="11">In addition to polymerase activity, this DNA polymerase exhibits 3'-5' and 5'-3' exonuclease activity.</text>
</comment>
<keyword evidence="5 13" id="KW-0227">DNA damage</keyword>
<dbReference type="InterPro" id="IPR020046">
    <property type="entry name" value="5-3_exonucl_a-hlix_arch_N"/>
</dbReference>
<evidence type="ECO:0000256" key="12">
    <source>
        <dbReference type="NCBIfam" id="TIGR00593"/>
    </source>
</evidence>
<dbReference type="Gene3D" id="3.30.70.370">
    <property type="match status" value="1"/>
</dbReference>
<dbReference type="CDD" id="cd09898">
    <property type="entry name" value="H3TH_53EXO"/>
    <property type="match status" value="1"/>
</dbReference>
<dbReference type="GO" id="GO:0006302">
    <property type="term" value="P:double-strand break repair"/>
    <property type="evidence" value="ECO:0007669"/>
    <property type="project" value="TreeGrafter"/>
</dbReference>
<sequence>MAESPDELYLIDGNSLAYRAFFALPESIATSTGFPTNAIFGFASMLVKLLTEHGSKPTLVVWDKGHSGRKDVYADYKAQRTSRPDLLKQQWPHIVELCEAFGYPSVSVEGYEADDVIASIAERAREVGVPTVIVTGDRDAFQLIGDDGLVKVMATARGITDTKLYDRQAVIDRYGIAPELVPDFYGLKGDTSDNIPGVPGIGDKTASDLLQKFGDLETVLASIDKISGAKRKDNLANHADDARVSKRLATIQRDIPVPIDPTAELTRAPDRSKLREVFRHFELRDPLRRLEEALGDADAAAPAPVAETTMAATVREAPLASLAGALPAGAEISVAVKAPAAPEGELFAAEPTWRWAVCTDASPPLLLAGTCERPEDLVAALADRPVIAHDAKRLGVVPPLLVHDTLLGAYLLEPARRGYPFRELVEERGFAAQVDDPTAADALLTAALAGWQRGQIAERGLEPVMAGIELPLVVVLRAMEQAGVRLEKQQFAVIKRKVDDEIATLEREVWDLAGEEFVLGSPQQLGQVLFEKLGLTKKRKGKTGFSTDARVLQAIRGEHPVVAKIERWRELNQLSKTYLDVLPQLTDSEDRIHTTFMQAAAQTGRLASTDPNMQNVPVRTELGREIRGCFEAAPGNLLLSADYSQVELRVLAHVAGEPVLEEIFLRGEDVHTATAAQVFGKEPGDLTPMDRSKAKMINYGIVYGLSDYGLADRLNIAREEAKAFIDAYLERFAHVHAFMTQTIERATEEGHVTTLYGRRRQIPELKARNWQVRTLGERLAVNTIIQGTAADVMKLAMIGSHQALEREGLATRLILTIHDELLFEGPEAEMDRVRSLAQREMTAPWPHLPPLAVDVGVGRNWMDAK</sequence>
<evidence type="ECO:0000256" key="13">
    <source>
        <dbReference type="RuleBase" id="RU004460"/>
    </source>
</evidence>
<keyword evidence="3 13" id="KW-0548">Nucleotidyltransferase</keyword>
<evidence type="ECO:0000256" key="10">
    <source>
        <dbReference type="ARBA" id="ARBA00049244"/>
    </source>
</evidence>
<dbReference type="InterPro" id="IPR020045">
    <property type="entry name" value="DNA_polI_H3TH"/>
</dbReference>
<evidence type="ECO:0000259" key="14">
    <source>
        <dbReference type="SMART" id="SM00475"/>
    </source>
</evidence>
<dbReference type="InterPro" id="IPR008918">
    <property type="entry name" value="HhH2"/>
</dbReference>
<dbReference type="InterPro" id="IPR002421">
    <property type="entry name" value="5-3_exonuclease"/>
</dbReference>
<feature type="domain" description="DNA-directed DNA polymerase family A palm" evidence="15">
    <location>
        <begin position="623"/>
        <end position="829"/>
    </location>
</feature>
<dbReference type="Pfam" id="PF00476">
    <property type="entry name" value="DNA_pol_A"/>
    <property type="match status" value="1"/>
</dbReference>
<evidence type="ECO:0000256" key="1">
    <source>
        <dbReference type="ARBA" id="ARBA00007705"/>
    </source>
</evidence>
<evidence type="ECO:0000259" key="15">
    <source>
        <dbReference type="SMART" id="SM00482"/>
    </source>
</evidence>
<keyword evidence="8 13" id="KW-0238">DNA-binding</keyword>
<dbReference type="Gene3D" id="1.10.150.20">
    <property type="entry name" value="5' to 3' exonuclease, C-terminal subdomain"/>
    <property type="match status" value="2"/>
</dbReference>
<dbReference type="PRINTS" id="PR00868">
    <property type="entry name" value="DNAPOLI"/>
</dbReference>
<keyword evidence="6 13" id="KW-0269">Exonuclease</keyword>
<dbReference type="FunFam" id="1.10.150.20:FF:000002">
    <property type="entry name" value="DNA polymerase I"/>
    <property type="match status" value="1"/>
</dbReference>
<evidence type="ECO:0000256" key="2">
    <source>
        <dbReference type="ARBA" id="ARBA00022679"/>
    </source>
</evidence>
<dbReference type="Gene3D" id="1.20.1060.10">
    <property type="entry name" value="Taq DNA Polymerase, Chain T, domain 4"/>
    <property type="match status" value="1"/>
</dbReference>
<dbReference type="CDD" id="cd09859">
    <property type="entry name" value="PIN_53EXO"/>
    <property type="match status" value="1"/>
</dbReference>
<dbReference type="GO" id="GO:0008409">
    <property type="term" value="F:5'-3' exonuclease activity"/>
    <property type="evidence" value="ECO:0007669"/>
    <property type="project" value="UniProtKB-UniRule"/>
</dbReference>
<dbReference type="CDD" id="cd08637">
    <property type="entry name" value="DNA_pol_A_pol_I_C"/>
    <property type="match status" value="1"/>
</dbReference>
<dbReference type="Pfam" id="PF02739">
    <property type="entry name" value="5_3_exonuc_N"/>
    <property type="match status" value="1"/>
</dbReference>
<evidence type="ECO:0000256" key="7">
    <source>
        <dbReference type="ARBA" id="ARBA00022932"/>
    </source>
</evidence>
<evidence type="ECO:0000256" key="6">
    <source>
        <dbReference type="ARBA" id="ARBA00022839"/>
    </source>
</evidence>
<keyword evidence="4 13" id="KW-0235">DNA replication</keyword>
<evidence type="ECO:0000313" key="16">
    <source>
        <dbReference type="EMBL" id="CAA9497369.1"/>
    </source>
</evidence>
<accession>A0A6J4SF82</accession>
<comment type="catalytic activity">
    <reaction evidence="10 13">
        <text>DNA(n) + a 2'-deoxyribonucleoside 5'-triphosphate = DNA(n+1) + diphosphate</text>
        <dbReference type="Rhea" id="RHEA:22508"/>
        <dbReference type="Rhea" id="RHEA-COMP:17339"/>
        <dbReference type="Rhea" id="RHEA-COMP:17340"/>
        <dbReference type="ChEBI" id="CHEBI:33019"/>
        <dbReference type="ChEBI" id="CHEBI:61560"/>
        <dbReference type="ChEBI" id="CHEBI:173112"/>
        <dbReference type="EC" id="2.7.7.7"/>
    </reaction>
</comment>
<dbReference type="NCBIfam" id="TIGR00593">
    <property type="entry name" value="pola"/>
    <property type="match status" value="1"/>
</dbReference>
<name>A0A6J4SF82_9ACTN</name>
<dbReference type="SMART" id="SM00475">
    <property type="entry name" value="53EXOc"/>
    <property type="match status" value="1"/>
</dbReference>
<comment type="similarity">
    <text evidence="1 13">Belongs to the DNA polymerase type-A family.</text>
</comment>
<dbReference type="InterPro" id="IPR002298">
    <property type="entry name" value="DNA_polymerase_A"/>
</dbReference>
<dbReference type="EMBL" id="CADCVR010000058">
    <property type="protein sequence ID" value="CAA9497369.1"/>
    <property type="molecule type" value="Genomic_DNA"/>
</dbReference>
<dbReference type="InterPro" id="IPR019760">
    <property type="entry name" value="DNA-dir_DNA_pol_A_CS"/>
</dbReference>
<evidence type="ECO:0000256" key="11">
    <source>
        <dbReference type="ARBA" id="ARBA00053603"/>
    </source>
</evidence>
<keyword evidence="6 13" id="KW-0540">Nuclease</keyword>
<keyword evidence="13" id="KW-0378">Hydrolase</keyword>
<feature type="domain" description="5'-3' exonuclease" evidence="14">
    <location>
        <begin position="4"/>
        <end position="268"/>
    </location>
</feature>
<dbReference type="InterPro" id="IPR001098">
    <property type="entry name" value="DNA-dir_DNA_pol_A_palm_dom"/>
</dbReference>
<protein>
    <recommendedName>
        <fullName evidence="12 13">DNA polymerase I</fullName>
        <ecNumber evidence="12 13">2.7.7.7</ecNumber>
    </recommendedName>
</protein>
<dbReference type="SMART" id="SM00279">
    <property type="entry name" value="HhH2"/>
    <property type="match status" value="1"/>
</dbReference>
<proteinExistence type="inferred from homology"/>
<dbReference type="GO" id="GO:0003677">
    <property type="term" value="F:DNA binding"/>
    <property type="evidence" value="ECO:0007669"/>
    <property type="project" value="UniProtKB-UniRule"/>
</dbReference>
<dbReference type="PANTHER" id="PTHR10133">
    <property type="entry name" value="DNA POLYMERASE I"/>
    <property type="match status" value="1"/>
</dbReference>
<dbReference type="Gene3D" id="3.30.420.10">
    <property type="entry name" value="Ribonuclease H-like superfamily/Ribonuclease H"/>
    <property type="match status" value="1"/>
</dbReference>
<dbReference type="InterPro" id="IPR036397">
    <property type="entry name" value="RNaseH_sf"/>
</dbReference>
<gene>
    <name evidence="13" type="primary">polA</name>
    <name evidence="16" type="ORF">AVDCRST_MAG53-2196</name>
</gene>
<comment type="function">
    <text evidence="13">In addition to polymerase activity, this DNA polymerase exhibits 5'-3' exonuclease activity.</text>
</comment>
<dbReference type="Pfam" id="PF01367">
    <property type="entry name" value="5_3_exonuc"/>
    <property type="match status" value="1"/>
</dbReference>
<evidence type="ECO:0000256" key="3">
    <source>
        <dbReference type="ARBA" id="ARBA00022695"/>
    </source>
</evidence>
<dbReference type="InterPro" id="IPR043502">
    <property type="entry name" value="DNA/RNA_pol_sf"/>
</dbReference>